<evidence type="ECO:0000313" key="1">
    <source>
        <dbReference type="EMBL" id="MBT2989564.1"/>
    </source>
</evidence>
<protein>
    <submittedName>
        <fullName evidence="1">Uncharacterized protein</fullName>
    </submittedName>
</protein>
<proteinExistence type="predicted"/>
<name>A0A944M935_9GAMM</name>
<gene>
    <name evidence="1" type="ORF">KME65_11425</name>
</gene>
<dbReference type="EMBL" id="JAHHGM010000009">
    <property type="protein sequence ID" value="MBT2989564.1"/>
    <property type="molecule type" value="Genomic_DNA"/>
</dbReference>
<comment type="caution">
    <text evidence="1">The sequence shown here is derived from an EMBL/GenBank/DDBJ whole genome shotgun (WGS) entry which is preliminary data.</text>
</comment>
<dbReference type="Proteomes" id="UP000770889">
    <property type="component" value="Unassembled WGS sequence"/>
</dbReference>
<reference evidence="1 2" key="1">
    <citation type="submission" date="2021-05" db="EMBL/GenBank/DDBJ databases">
        <title>Genetic and Functional Diversity in Clade A Lucinid endosymbionts from the Bahamas.</title>
        <authorList>
            <person name="Giani N.M."/>
            <person name="Engel A.S."/>
            <person name="Campbell B.J."/>
        </authorList>
    </citation>
    <scope>NUCLEOTIDE SEQUENCE [LARGE SCALE GENOMIC DNA]</scope>
    <source>
        <strain evidence="1">LUC16012Gg_MoonRockCtena</strain>
    </source>
</reference>
<accession>A0A944M935</accession>
<dbReference type="AlphaFoldDB" id="A0A944M935"/>
<evidence type="ECO:0000313" key="2">
    <source>
        <dbReference type="Proteomes" id="UP000770889"/>
    </source>
</evidence>
<sequence>MGDTNINSKEMEQKITLQELRDFALSDSDETRPVVIELDVDFPQVEVKRGFLGRLRPKRVLELSPRAQEKVKEIETAAREKIPKVITHKVKWLSAAHALMARVTPEELRVLVTMKEIRGVRLRKE</sequence>
<organism evidence="1 2">
    <name type="scientific">Candidatus Thiodiazotropha taylori</name>
    <dbReference type="NCBI Taxonomy" id="2792791"/>
    <lineage>
        <taxon>Bacteria</taxon>
        <taxon>Pseudomonadati</taxon>
        <taxon>Pseudomonadota</taxon>
        <taxon>Gammaproteobacteria</taxon>
        <taxon>Chromatiales</taxon>
        <taxon>Sedimenticolaceae</taxon>
        <taxon>Candidatus Thiodiazotropha</taxon>
    </lineage>
</organism>